<dbReference type="Gene3D" id="3.90.550.10">
    <property type="entry name" value="Spore Coat Polysaccharide Biosynthesis Protein SpsA, Chain A"/>
    <property type="match status" value="1"/>
</dbReference>
<dbReference type="Proteomes" id="UP000199093">
    <property type="component" value="Unassembled WGS sequence"/>
</dbReference>
<dbReference type="InterPro" id="IPR029044">
    <property type="entry name" value="Nucleotide-diphossugar_trans"/>
</dbReference>
<keyword evidence="3" id="KW-1185">Reference proteome</keyword>
<proteinExistence type="predicted"/>
<evidence type="ECO:0000259" key="1">
    <source>
        <dbReference type="Pfam" id="PF00535"/>
    </source>
</evidence>
<sequence length="1203" mass="130589">MSQALPTTFLDRIATYPEPVRHSLQSNLTAPVIRDYMLILHGQSDVEETKVEGLLATGMVIDAFLSRLLRSKRFWTRLGRLPQQFQNGIPPENRTLVLDFIDPLADPDRPFLYKLREMQSETEMLSEDQAQDLALLMTLLDTHTRLSGLPADPQRILEAELLLAASGETAPLLPCLMGALDAPTSFRGAAPLPAGLPLAAGIAFLQAELAEKGVGALDPLDQRSLALIGRDRQNAMGEIMLYPPQPLRVVLSGTPAAAAQEFWEDMAERGLVTARPETRETAEPETPAPAETVLTLPADLPVSPLLLGYLRCAAPAGSPVALELTLSRSTDTSSWASRIEGYTDVAMTDVAGQVRRGPQKAPAQPDSLELARISQQVLPQQAVASAGVRPEDAFAILLRLDPTAEVEPYLNTDHCLIVEGRAALLERFAEAGPALLQKPVVCIGRRTPLQEDYLIASVQNYWGRGGRYPVTPVALSYNGESSTFSIDPKPGEGLTLMALADLVTLPLALALKLDQPGAPHAIAGLLLWPEGLIVRGGAGTALAPDLLVGLERSVNTMPLTETDHEAAFLTGQIDERFFARRSTIADWPVAPLIGAIVQRSRNLETQLAKFAAAPSPRQAGLVMAALERAGDTPHLTTAIDAFARSASGQPQLLLRMEEGSLRAFLGLARQVASCDEIAARLAVCAGDIARASHHHIVPLFELLASCLPLPVVHAALAFAAADTEQTKRAQYRFGECIRRYGSVELMTQHLAHLARTGSDLLQDVGFLRFFQKLLYSDVLPTVRALVGEPVLQAIAGTLDFKDSFKNALVEGDRDRLLAMIRDPDRTRNVEFIPWMDSLRSHSNELHDMALPITGAALPQLSGVYGNKLMGALFSDRAVLEELREARLLEDDTDLDVICKNVLGDNGPLNAMLARRFEGSGTAPLRIEGRSAAEVFAHAATACAGSAQHRDGPKVSVIISAYNADIPLLKLSLASVLEQSHGNIEVFVVDDASEPENSAEIRAAVEGDPRVSYLRMPVNSGPYMGRNRAIAAASGAFVAIQDADDWSHPDRFATQIAAFAQSPVTQMVTTPHIRIDRHGRIQMEAEFTILGDGPMTSMFRREAFDAVGLFAQVRSRGDVEMRERLRAYYGNHALTELALPMMLCFADSATLSQKTKSEKMEYLQLFRTNISGRRSLRNLRRDGQALAPEHAIAVPLALRPTQGV</sequence>
<dbReference type="STRING" id="555512.SAMN04487993_10324"/>
<dbReference type="Pfam" id="PF00535">
    <property type="entry name" value="Glycos_transf_2"/>
    <property type="match status" value="1"/>
</dbReference>
<dbReference type="PANTHER" id="PTHR22916:SF3">
    <property type="entry name" value="UDP-GLCNAC:BETAGAL BETA-1,3-N-ACETYLGLUCOSAMINYLTRANSFERASE-LIKE PROTEIN 1"/>
    <property type="match status" value="1"/>
</dbReference>
<dbReference type="InterPro" id="IPR001173">
    <property type="entry name" value="Glyco_trans_2-like"/>
</dbReference>
<feature type="domain" description="Glycosyltransferase 2-like" evidence="1">
    <location>
        <begin position="955"/>
        <end position="1075"/>
    </location>
</feature>
<protein>
    <submittedName>
        <fullName evidence="2">Glycosyl transferase family 2</fullName>
    </submittedName>
</protein>
<dbReference type="CDD" id="cd00761">
    <property type="entry name" value="Glyco_tranf_GTA_type"/>
    <property type="match status" value="1"/>
</dbReference>
<dbReference type="PANTHER" id="PTHR22916">
    <property type="entry name" value="GLYCOSYLTRANSFERASE"/>
    <property type="match status" value="1"/>
</dbReference>
<accession>A0A1G8TS26</accession>
<name>A0A1G8TS26_9RHOB</name>
<dbReference type="AlphaFoldDB" id="A0A1G8TS26"/>
<reference evidence="3" key="1">
    <citation type="submission" date="2016-10" db="EMBL/GenBank/DDBJ databases">
        <authorList>
            <person name="Varghese N."/>
            <person name="Submissions S."/>
        </authorList>
    </citation>
    <scope>NUCLEOTIDE SEQUENCE [LARGE SCALE GENOMIC DNA]</scope>
    <source>
        <strain evidence="3">DSM 26424</strain>
    </source>
</reference>
<dbReference type="GO" id="GO:0016758">
    <property type="term" value="F:hexosyltransferase activity"/>
    <property type="evidence" value="ECO:0007669"/>
    <property type="project" value="UniProtKB-ARBA"/>
</dbReference>
<evidence type="ECO:0000313" key="2">
    <source>
        <dbReference type="EMBL" id="SDJ44332.1"/>
    </source>
</evidence>
<gene>
    <name evidence="2" type="ORF">SAMN04487993_10324</name>
</gene>
<dbReference type="EMBL" id="FNEJ01000032">
    <property type="protein sequence ID" value="SDJ44332.1"/>
    <property type="molecule type" value="Genomic_DNA"/>
</dbReference>
<keyword evidence="2" id="KW-0808">Transferase</keyword>
<dbReference type="SUPFAM" id="SSF53448">
    <property type="entry name" value="Nucleotide-diphospho-sugar transferases"/>
    <property type="match status" value="1"/>
</dbReference>
<organism evidence="2 3">
    <name type="scientific">Salipiger marinus</name>
    <dbReference type="NCBI Taxonomy" id="555512"/>
    <lineage>
        <taxon>Bacteria</taxon>
        <taxon>Pseudomonadati</taxon>
        <taxon>Pseudomonadota</taxon>
        <taxon>Alphaproteobacteria</taxon>
        <taxon>Rhodobacterales</taxon>
        <taxon>Roseobacteraceae</taxon>
        <taxon>Salipiger</taxon>
    </lineage>
</organism>
<dbReference type="OrthoDB" id="7210452at2"/>
<dbReference type="RefSeq" id="WP_089851779.1">
    <property type="nucleotide sequence ID" value="NZ_FNEJ01000032.1"/>
</dbReference>
<evidence type="ECO:0000313" key="3">
    <source>
        <dbReference type="Proteomes" id="UP000199093"/>
    </source>
</evidence>